<dbReference type="CDD" id="cd06552">
    <property type="entry name" value="ASCH_yqfb_like"/>
    <property type="match status" value="1"/>
</dbReference>
<reference evidence="3" key="1">
    <citation type="journal article" date="2022" name="Microbiol. Resour. Announc.">
        <title>Draft Genome Sequence of a Methanogenic Archaeon from West Spitsbergen Permafrost.</title>
        <authorList>
            <person name="Trubitsyn V."/>
            <person name="Rivkina E."/>
            <person name="Shcherbakova V."/>
        </authorList>
    </citation>
    <scope>NUCLEOTIDE SEQUENCE [LARGE SCALE GENOMIC DNA]</scope>
    <source>
        <strain evidence="3">VT</strain>
    </source>
</reference>
<dbReference type="RefSeq" id="WP_223791906.1">
    <property type="nucleotide sequence ID" value="NZ_JAIOUQ010000011.1"/>
</dbReference>
<gene>
    <name evidence="2" type="ORF">K8N75_09925</name>
</gene>
<organism evidence="2 3">
    <name type="scientific">Methanobacterium spitsbergense</name>
    <dbReference type="NCBI Taxonomy" id="2874285"/>
    <lineage>
        <taxon>Archaea</taxon>
        <taxon>Methanobacteriati</taxon>
        <taxon>Methanobacteriota</taxon>
        <taxon>Methanomada group</taxon>
        <taxon>Methanobacteria</taxon>
        <taxon>Methanobacteriales</taxon>
        <taxon>Methanobacteriaceae</taxon>
        <taxon>Methanobacterium</taxon>
    </lineage>
</organism>
<dbReference type="SMART" id="SM01022">
    <property type="entry name" value="ASCH"/>
    <property type="match status" value="1"/>
</dbReference>
<protein>
    <submittedName>
        <fullName evidence="2">ASCH domain-containing protein</fullName>
    </submittedName>
</protein>
<evidence type="ECO:0000313" key="3">
    <source>
        <dbReference type="Proteomes" id="UP000825933"/>
    </source>
</evidence>
<sequence>MILFKDFHINPILRGEKTQTRRIWKKPRAKVGSVHLAKTQMLSTYYFAKLLITGIRKEKLCQITPEDAMKEGGYSVEEFVDIWNQINGKWSPDLEVTVIDFELAYSGIKKGDLVVLSNECAEHSIHGDIRWDVTEDPWWIPGNEMVRIQSGSSKIYSSFATKFLEKVEA</sequence>
<evidence type="ECO:0000259" key="1">
    <source>
        <dbReference type="SMART" id="SM01022"/>
    </source>
</evidence>
<dbReference type="EMBL" id="JAIOUQ010000011">
    <property type="protein sequence ID" value="MBZ2166354.1"/>
    <property type="molecule type" value="Genomic_DNA"/>
</dbReference>
<keyword evidence="3" id="KW-1185">Reference proteome</keyword>
<dbReference type="Proteomes" id="UP000825933">
    <property type="component" value="Unassembled WGS sequence"/>
</dbReference>
<dbReference type="AlphaFoldDB" id="A0A8T5URP1"/>
<comment type="caution">
    <text evidence="2">The sequence shown here is derived from an EMBL/GenBank/DDBJ whole genome shotgun (WGS) entry which is preliminary data.</text>
</comment>
<name>A0A8T5URP1_9EURY</name>
<evidence type="ECO:0000313" key="2">
    <source>
        <dbReference type="EMBL" id="MBZ2166354.1"/>
    </source>
</evidence>
<dbReference type="Pfam" id="PF04266">
    <property type="entry name" value="ASCH"/>
    <property type="match status" value="1"/>
</dbReference>
<dbReference type="Gene3D" id="2.30.130.30">
    <property type="entry name" value="Hypothetical protein"/>
    <property type="match status" value="1"/>
</dbReference>
<proteinExistence type="predicted"/>
<feature type="domain" description="ASCH" evidence="1">
    <location>
        <begin position="2"/>
        <end position="105"/>
    </location>
</feature>
<dbReference type="InterPro" id="IPR015947">
    <property type="entry name" value="PUA-like_sf"/>
</dbReference>
<dbReference type="InterPro" id="IPR007374">
    <property type="entry name" value="ASCH_domain"/>
</dbReference>
<dbReference type="SUPFAM" id="SSF88697">
    <property type="entry name" value="PUA domain-like"/>
    <property type="match status" value="1"/>
</dbReference>
<accession>A0A8T5URP1</accession>